<dbReference type="Pfam" id="PF04101">
    <property type="entry name" value="Glyco_tran_28_C"/>
    <property type="match status" value="1"/>
</dbReference>
<protein>
    <recommendedName>
        <fullName evidence="1">Glycosyl transferase family 28 C-terminal domain-containing protein</fullName>
    </recommendedName>
</protein>
<sequence length="375" mass="42523">MAEFNNFNTKLQKPVVLLSPLDWGLGHTTRCIPIIHELLQQGCTVIIACNSTQKSLLIREFPQLTYVQLAGYNLKYGKKRWGTIVRIILQTPKILIKINNENNWLNIFLKSQPVDIIISDNRFGLYARHVHSIFITHQLYIKTGLGKFTDRLVQWLNYRRIIRFTACWVPDRQGDKSLGGRLSNPATLPAIPVQYLGGLSRFNACPHTTNSIHLLVILSGPEPQRSIFEKLLLRQLEQQRGKIVLVRGLPGAGEEVQVKNELIIYNHVPAAVLNNLMCNAALVISRSGYTTVMDLLKLGKKSILVPTPGQAEQEYVATHLHTAQLAYTLSQAHFNLQKALTAANEFKYKVSPWPMEEYKKAIKDSIEEVKKRSNL</sequence>
<organism evidence="2 3">
    <name type="scientific">Niastella yeongjuensis</name>
    <dbReference type="NCBI Taxonomy" id="354355"/>
    <lineage>
        <taxon>Bacteria</taxon>
        <taxon>Pseudomonadati</taxon>
        <taxon>Bacteroidota</taxon>
        <taxon>Chitinophagia</taxon>
        <taxon>Chitinophagales</taxon>
        <taxon>Chitinophagaceae</taxon>
        <taxon>Niastella</taxon>
    </lineage>
</organism>
<name>A0A1V9ET77_9BACT</name>
<feature type="domain" description="Glycosyl transferase family 28 C-terminal" evidence="1">
    <location>
        <begin position="271"/>
        <end position="352"/>
    </location>
</feature>
<dbReference type="RefSeq" id="WP_081200386.1">
    <property type="nucleotide sequence ID" value="NZ_FOCZ01000017.1"/>
</dbReference>
<keyword evidence="3" id="KW-1185">Reference proteome</keyword>
<dbReference type="PANTHER" id="PTHR21015">
    <property type="entry name" value="UDP-N-ACETYLGLUCOSAMINE--N-ACETYLMURAMYL-(PENTAPEPTIDE) PYROPHOSPHORYL-UNDECAPRENOL N-ACETYLGLUCOSAMINE TRANSFERASE 1"/>
    <property type="match status" value="1"/>
</dbReference>
<dbReference type="InterPro" id="IPR007235">
    <property type="entry name" value="Glyco_trans_28_C"/>
</dbReference>
<evidence type="ECO:0000259" key="1">
    <source>
        <dbReference type="Pfam" id="PF04101"/>
    </source>
</evidence>
<dbReference type="GO" id="GO:0016758">
    <property type="term" value="F:hexosyltransferase activity"/>
    <property type="evidence" value="ECO:0007669"/>
    <property type="project" value="InterPro"/>
</dbReference>
<evidence type="ECO:0000313" key="3">
    <source>
        <dbReference type="Proteomes" id="UP000192610"/>
    </source>
</evidence>
<dbReference type="Gene3D" id="3.40.50.2000">
    <property type="entry name" value="Glycogen Phosphorylase B"/>
    <property type="match status" value="1"/>
</dbReference>
<gene>
    <name evidence="2" type="ORF">A4H97_28940</name>
</gene>
<proteinExistence type="predicted"/>
<accession>A0A1V9ET77</accession>
<dbReference type="PANTHER" id="PTHR21015:SF22">
    <property type="entry name" value="GLYCOSYLTRANSFERASE"/>
    <property type="match status" value="1"/>
</dbReference>
<comment type="caution">
    <text evidence="2">The sequence shown here is derived from an EMBL/GenBank/DDBJ whole genome shotgun (WGS) entry which is preliminary data.</text>
</comment>
<evidence type="ECO:0000313" key="2">
    <source>
        <dbReference type="EMBL" id="OQP49367.1"/>
    </source>
</evidence>
<dbReference type="AlphaFoldDB" id="A0A1V9ET77"/>
<dbReference type="EMBL" id="LVXG01000015">
    <property type="protein sequence ID" value="OQP49367.1"/>
    <property type="molecule type" value="Genomic_DNA"/>
</dbReference>
<reference evidence="3" key="1">
    <citation type="submission" date="2016-04" db="EMBL/GenBank/DDBJ databases">
        <authorList>
            <person name="Chen L."/>
            <person name="Zhuang W."/>
            <person name="Wang G."/>
        </authorList>
    </citation>
    <scope>NUCLEOTIDE SEQUENCE [LARGE SCALE GENOMIC DNA]</scope>
    <source>
        <strain evidence="3">17621</strain>
    </source>
</reference>
<dbReference type="SUPFAM" id="SSF53756">
    <property type="entry name" value="UDP-Glycosyltransferase/glycogen phosphorylase"/>
    <property type="match status" value="1"/>
</dbReference>
<dbReference type="OrthoDB" id="9803241at2"/>
<dbReference type="STRING" id="354355.SAMN05660816_06129"/>
<dbReference type="Proteomes" id="UP000192610">
    <property type="component" value="Unassembled WGS sequence"/>
</dbReference>